<sequence length="263" mass="28025">MFRHAISIAAILAASAAVAQDAGEGPAPEVDVGAAENPSTILFVGNSYLYYGDSIHNHVVRMARAAYPDGDFTYKSATISGGYLDQQALDSHLEPGNLGIDEPFDVVILQGHSTATTSDAKMERFTSAVETMADKIEAAGSQPALYMTPAYTEEHGSYDPEMFAGIDEGYTETGNANGALVIPVGLAFELAYAERPDMVLHKEFDGSHPSQLGTYLAAATVYAALYDESAEGNSYDYYGAVPAEDAAFLQSIAERAVETYFAR</sequence>
<dbReference type="EMBL" id="FOCM01000006">
    <property type="protein sequence ID" value="SEN77284.1"/>
    <property type="molecule type" value="Genomic_DNA"/>
</dbReference>
<dbReference type="AlphaFoldDB" id="A0A1H8J917"/>
<reference evidence="3" key="1">
    <citation type="submission" date="2016-10" db="EMBL/GenBank/DDBJ databases">
        <authorList>
            <person name="Varghese N."/>
            <person name="Submissions S."/>
        </authorList>
    </citation>
    <scope>NUCLEOTIDE SEQUENCE [LARGE SCALE GENOMIC DNA]</scope>
    <source>
        <strain evidence="3">DSM 26893</strain>
    </source>
</reference>
<keyword evidence="3" id="KW-1185">Reference proteome</keyword>
<organism evidence="2 3">
    <name type="scientific">Palleronia pelagia</name>
    <dbReference type="NCBI Taxonomy" id="387096"/>
    <lineage>
        <taxon>Bacteria</taxon>
        <taxon>Pseudomonadati</taxon>
        <taxon>Pseudomonadota</taxon>
        <taxon>Alphaproteobacteria</taxon>
        <taxon>Rhodobacterales</taxon>
        <taxon>Roseobacteraceae</taxon>
        <taxon>Palleronia</taxon>
    </lineage>
</organism>
<protein>
    <recommendedName>
        <fullName evidence="4">Lysophospholipase L1</fullName>
    </recommendedName>
</protein>
<dbReference type="GO" id="GO:0016788">
    <property type="term" value="F:hydrolase activity, acting on ester bonds"/>
    <property type="evidence" value="ECO:0007669"/>
    <property type="project" value="UniProtKB-ARBA"/>
</dbReference>
<keyword evidence="1" id="KW-0732">Signal</keyword>
<evidence type="ECO:0000313" key="3">
    <source>
        <dbReference type="Proteomes" id="UP000199372"/>
    </source>
</evidence>
<name>A0A1H8J917_9RHOB</name>
<gene>
    <name evidence="2" type="ORF">SAMN04488011_106123</name>
</gene>
<accession>A0A1H8J917</accession>
<evidence type="ECO:0000256" key="1">
    <source>
        <dbReference type="SAM" id="SignalP"/>
    </source>
</evidence>
<dbReference type="InterPro" id="IPR036514">
    <property type="entry name" value="SGNH_hydro_sf"/>
</dbReference>
<feature type="chain" id="PRO_5011766272" description="Lysophospholipase L1" evidence="1">
    <location>
        <begin position="20"/>
        <end position="263"/>
    </location>
</feature>
<dbReference type="Gene3D" id="3.40.50.1110">
    <property type="entry name" value="SGNH hydrolase"/>
    <property type="match status" value="1"/>
</dbReference>
<evidence type="ECO:0008006" key="4">
    <source>
        <dbReference type="Google" id="ProtNLM"/>
    </source>
</evidence>
<evidence type="ECO:0000313" key="2">
    <source>
        <dbReference type="EMBL" id="SEN77284.1"/>
    </source>
</evidence>
<proteinExistence type="predicted"/>
<dbReference type="SUPFAM" id="SSF52266">
    <property type="entry name" value="SGNH hydrolase"/>
    <property type="match status" value="1"/>
</dbReference>
<feature type="signal peptide" evidence="1">
    <location>
        <begin position="1"/>
        <end position="19"/>
    </location>
</feature>
<dbReference type="Proteomes" id="UP000199372">
    <property type="component" value="Unassembled WGS sequence"/>
</dbReference>